<evidence type="ECO:0000256" key="1">
    <source>
        <dbReference type="ARBA" id="ARBA00004651"/>
    </source>
</evidence>
<comment type="similarity">
    <text evidence="12">Belongs to the phospholipase D family. Cardiolipin synthase subfamily.</text>
</comment>
<feature type="active site" evidence="12">
    <location>
        <position position="235"/>
    </location>
</feature>
<evidence type="ECO:0000256" key="8">
    <source>
        <dbReference type="ARBA" id="ARBA00023098"/>
    </source>
</evidence>
<feature type="transmembrane region" description="Helical" evidence="12">
    <location>
        <begin position="12"/>
        <end position="36"/>
    </location>
</feature>
<feature type="active site" evidence="12">
    <location>
        <position position="237"/>
    </location>
</feature>
<dbReference type="CDD" id="cd09110">
    <property type="entry name" value="PLDc_CLS_1"/>
    <property type="match status" value="1"/>
</dbReference>
<dbReference type="InterPro" id="IPR027379">
    <property type="entry name" value="CLS_N"/>
</dbReference>
<keyword evidence="4 12" id="KW-0808">Transferase</keyword>
<dbReference type="Pfam" id="PF13396">
    <property type="entry name" value="PLDc_N"/>
    <property type="match status" value="1"/>
</dbReference>
<dbReference type="InterPro" id="IPR030874">
    <property type="entry name" value="Cardiolipin_synth_Firmi"/>
</dbReference>
<feature type="domain" description="PLD phosphodiesterase" evidence="14">
    <location>
        <begin position="406"/>
        <end position="433"/>
    </location>
</feature>
<evidence type="ECO:0000256" key="10">
    <source>
        <dbReference type="ARBA" id="ARBA00023209"/>
    </source>
</evidence>
<feature type="active site" evidence="12">
    <location>
        <position position="413"/>
    </location>
</feature>
<keyword evidence="7 12" id="KW-1133">Transmembrane helix</keyword>
<dbReference type="Proteomes" id="UP001597343">
    <property type="component" value="Unassembled WGS sequence"/>
</dbReference>
<dbReference type="EC" id="2.7.8.-" evidence="12 13"/>
<feature type="active site" evidence="12">
    <location>
        <position position="411"/>
    </location>
</feature>
<keyword evidence="3 12" id="KW-0444">Lipid biosynthesis</keyword>
<evidence type="ECO:0000256" key="3">
    <source>
        <dbReference type="ARBA" id="ARBA00022516"/>
    </source>
</evidence>
<comment type="subcellular location">
    <subcellularLocation>
        <location evidence="1 12">Cell membrane</location>
        <topology evidence="1 12">Multi-pass membrane protein</topology>
    </subcellularLocation>
</comment>
<feature type="domain" description="PLD phosphodiesterase" evidence="14">
    <location>
        <begin position="230"/>
        <end position="257"/>
    </location>
</feature>
<keyword evidence="10 12" id="KW-0594">Phospholipid biosynthesis</keyword>
<comment type="catalytic activity">
    <reaction evidence="12">
        <text>2 a 1,2-diacyl-sn-glycero-3-phospho-(1'-sn-glycerol) = a cardiolipin + glycerol</text>
        <dbReference type="Rhea" id="RHEA:31451"/>
        <dbReference type="ChEBI" id="CHEBI:17754"/>
        <dbReference type="ChEBI" id="CHEBI:62237"/>
        <dbReference type="ChEBI" id="CHEBI:64716"/>
    </reaction>
</comment>
<feature type="active site" evidence="12">
    <location>
        <position position="418"/>
    </location>
</feature>
<dbReference type="PANTHER" id="PTHR21248:SF20">
    <property type="entry name" value="CARDIOLIPIN SYNTHASE YWIE-RELATED"/>
    <property type="match status" value="1"/>
</dbReference>
<evidence type="ECO:0000256" key="11">
    <source>
        <dbReference type="ARBA" id="ARBA00023264"/>
    </source>
</evidence>
<comment type="caution">
    <text evidence="15">The sequence shown here is derived from an EMBL/GenBank/DDBJ whole genome shotgun (WGS) entry which is preliminary data.</text>
</comment>
<sequence>MCILERSGTTGVVRTVIWIIVIICLGLVQLGLFGTLVFLENRNPSKTVAWLIVLMLLPLLGFLLYLVLGSSVRKRRLFKHKHLEGDRLESIVQRQLQQLSADEVLFGYDVEQKQRLVRLLLNNAKSPVTNNNNFQVLTDGQQKFDALFKELEKATDHIHLMYYIFKDDQIGKDTQQLLMRKRAEGVEVRVMVDGLGSHGTKSSFFQEMRDVGIKVAVFFPVRFPFLSNRLNFRNHRKIVVVDGKVGLLGGMNIGDEYLSRDPKLGYWRDTHLLVRGDSVQVMQRTFLNDWFFVTREKITAAKYYPRAERVGNMLVQIVPSGPDAEFESIRQMFFAACATAERRIFLETAYFIPDDSIIMALKTAALSGVDVRLIVQGVPEYKLTYWASRSYFSEMLDAGVKIYQYQKGIMHAKVLLVDDEIAVLGSANFDIRSFLLNFEIGAFFYSREFARRLEGDFEQDLQNSLQVELASFRNRPLPERLKESGARLLSPLL</sequence>
<dbReference type="Gene3D" id="3.30.870.10">
    <property type="entry name" value="Endonuclease Chain A"/>
    <property type="match status" value="2"/>
</dbReference>
<feature type="transmembrane region" description="Helical" evidence="12">
    <location>
        <begin position="48"/>
        <end position="68"/>
    </location>
</feature>
<evidence type="ECO:0000256" key="13">
    <source>
        <dbReference type="NCBIfam" id="TIGR04265"/>
    </source>
</evidence>
<comment type="function">
    <text evidence="12">Catalyzes the reversible phosphatidyl group transfer from one phosphatidylglycerol molecule to another to form cardiolipin (CL) (diphosphatidylglycerol) and glycerol.</text>
</comment>
<dbReference type="InterPro" id="IPR025202">
    <property type="entry name" value="PLD-like_dom"/>
</dbReference>
<evidence type="ECO:0000256" key="12">
    <source>
        <dbReference type="HAMAP-Rule" id="MF_01916"/>
    </source>
</evidence>
<organism evidence="15 16">
    <name type="scientific">Tumebacillus lipolyticus</name>
    <dbReference type="NCBI Taxonomy" id="1280370"/>
    <lineage>
        <taxon>Bacteria</taxon>
        <taxon>Bacillati</taxon>
        <taxon>Bacillota</taxon>
        <taxon>Bacilli</taxon>
        <taxon>Bacillales</taxon>
        <taxon>Alicyclobacillaceae</taxon>
        <taxon>Tumebacillus</taxon>
    </lineage>
</organism>
<dbReference type="NCBIfam" id="TIGR04265">
    <property type="entry name" value="bac_cardiolipin"/>
    <property type="match status" value="1"/>
</dbReference>
<proteinExistence type="inferred from homology"/>
<evidence type="ECO:0000256" key="4">
    <source>
        <dbReference type="ARBA" id="ARBA00022679"/>
    </source>
</evidence>
<evidence type="ECO:0000256" key="9">
    <source>
        <dbReference type="ARBA" id="ARBA00023136"/>
    </source>
</evidence>
<keyword evidence="2 12" id="KW-1003">Cell membrane</keyword>
<keyword evidence="5 12" id="KW-0812">Transmembrane</keyword>
<evidence type="ECO:0000256" key="7">
    <source>
        <dbReference type="ARBA" id="ARBA00022989"/>
    </source>
</evidence>
<evidence type="ECO:0000256" key="2">
    <source>
        <dbReference type="ARBA" id="ARBA00022475"/>
    </source>
</evidence>
<dbReference type="InterPro" id="IPR022924">
    <property type="entry name" value="Cardiolipin_synthase"/>
</dbReference>
<evidence type="ECO:0000313" key="15">
    <source>
        <dbReference type="EMBL" id="MFD2171832.1"/>
    </source>
</evidence>
<evidence type="ECO:0000313" key="16">
    <source>
        <dbReference type="Proteomes" id="UP001597343"/>
    </source>
</evidence>
<keyword evidence="9 12" id="KW-0472">Membrane</keyword>
<evidence type="ECO:0000259" key="14">
    <source>
        <dbReference type="PROSITE" id="PS50035"/>
    </source>
</evidence>
<dbReference type="SMART" id="SM00155">
    <property type="entry name" value="PLDc"/>
    <property type="match status" value="2"/>
</dbReference>
<protein>
    <recommendedName>
        <fullName evidence="12 13">Cardiolipin synthase</fullName>
        <shortName evidence="12">CL synthase</shortName>
        <ecNumber evidence="12 13">2.7.8.-</ecNumber>
    </recommendedName>
</protein>
<name>A0ABW5A0S4_9BACL</name>
<dbReference type="RefSeq" id="WP_386048971.1">
    <property type="nucleotide sequence ID" value="NZ_JBHUIO010000011.1"/>
</dbReference>
<dbReference type="SUPFAM" id="SSF56024">
    <property type="entry name" value="Phospholipase D/nuclease"/>
    <property type="match status" value="2"/>
</dbReference>
<dbReference type="PROSITE" id="PS50035">
    <property type="entry name" value="PLD"/>
    <property type="match status" value="2"/>
</dbReference>
<gene>
    <name evidence="15" type="primary">cls</name>
    <name evidence="15" type="ORF">ACFSOY_17860</name>
</gene>
<feature type="active site" evidence="12">
    <location>
        <position position="242"/>
    </location>
</feature>
<dbReference type="HAMAP" id="MF_01916">
    <property type="entry name" value="Cardiolipin_synth_Cls"/>
    <property type="match status" value="1"/>
</dbReference>
<accession>A0ABW5A0S4</accession>
<keyword evidence="8 12" id="KW-0443">Lipid metabolism</keyword>
<keyword evidence="11 12" id="KW-1208">Phospholipid metabolism</keyword>
<dbReference type="EMBL" id="JBHUIO010000011">
    <property type="protein sequence ID" value="MFD2171832.1"/>
    <property type="molecule type" value="Genomic_DNA"/>
</dbReference>
<evidence type="ECO:0000256" key="5">
    <source>
        <dbReference type="ARBA" id="ARBA00022692"/>
    </source>
</evidence>
<reference evidence="16" key="1">
    <citation type="journal article" date="2019" name="Int. J. Syst. Evol. Microbiol.">
        <title>The Global Catalogue of Microorganisms (GCM) 10K type strain sequencing project: providing services to taxonomists for standard genome sequencing and annotation.</title>
        <authorList>
            <consortium name="The Broad Institute Genomics Platform"/>
            <consortium name="The Broad Institute Genome Sequencing Center for Infectious Disease"/>
            <person name="Wu L."/>
            <person name="Ma J."/>
        </authorList>
    </citation>
    <scope>NUCLEOTIDE SEQUENCE [LARGE SCALE GENOMIC DNA]</scope>
    <source>
        <strain evidence="16">CGMCC 1.13574</strain>
    </source>
</reference>
<dbReference type="PANTHER" id="PTHR21248">
    <property type="entry name" value="CARDIOLIPIN SYNTHASE"/>
    <property type="match status" value="1"/>
</dbReference>
<keyword evidence="6" id="KW-0677">Repeat</keyword>
<dbReference type="CDD" id="cd09112">
    <property type="entry name" value="PLDc_CLS_2"/>
    <property type="match status" value="1"/>
</dbReference>
<dbReference type="Pfam" id="PF13091">
    <property type="entry name" value="PLDc_2"/>
    <property type="match status" value="2"/>
</dbReference>
<evidence type="ECO:0000256" key="6">
    <source>
        <dbReference type="ARBA" id="ARBA00022737"/>
    </source>
</evidence>
<keyword evidence="16" id="KW-1185">Reference proteome</keyword>
<dbReference type="InterPro" id="IPR001736">
    <property type="entry name" value="PLipase_D/transphosphatidylase"/>
</dbReference>